<evidence type="ECO:0000256" key="1">
    <source>
        <dbReference type="SAM" id="MobiDB-lite"/>
    </source>
</evidence>
<dbReference type="AlphaFoldDB" id="A0A1I6QQB1"/>
<dbReference type="PANTHER" id="PTHR40053">
    <property type="entry name" value="SPORULATION-CONTROL PROTEIN SPO0M"/>
    <property type="match status" value="1"/>
</dbReference>
<name>A0A1I6QQB1_9ACTN</name>
<feature type="compositionally biased region" description="Gly residues" evidence="1">
    <location>
        <begin position="272"/>
        <end position="290"/>
    </location>
</feature>
<dbReference type="Pfam" id="PF07070">
    <property type="entry name" value="Spo0M"/>
    <property type="match status" value="1"/>
</dbReference>
<protein>
    <submittedName>
        <fullName evidence="2">Sporulation-control protein</fullName>
    </submittedName>
</protein>
<evidence type="ECO:0000313" key="3">
    <source>
        <dbReference type="Proteomes" id="UP000198873"/>
    </source>
</evidence>
<sequence length="364" mass="37992">MVFKKLLGALGVGGPTVDTVLDGGPQGLAVLPGGALSGRVELRGGSHETDISHITLHLVARVEADGQGFGGRDAEGFVAFDQVTVGGGFRLGAEEQRSVPFTVHLPWETPVTELYGQPLGVVLGVRTELAVSGAKDKGDLDPLRVAPLPVQEAILQAFGNLGFGFRTADLELGQIPGTGQRLPFFQEIELTPSPQYAHLMNEVEVTFLTNPAGVEVILEADKRAGFFGQGGQDTLMRFTAQHGDAEQRDWSAEVASWLEQLAARQEQRRGAMGYGQPGYGQQGYGQGGFPQQGHPHGGYPQQGYPHGGYQGEPQRSGPGMGGVIAGAAAGVAVGALGAYAIGEMMDGDDGGDAEAAEDFGGDEE</sequence>
<dbReference type="RefSeq" id="WP_093842323.1">
    <property type="nucleotide sequence ID" value="NZ_CP054938.1"/>
</dbReference>
<feature type="region of interest" description="Disordered" evidence="1">
    <location>
        <begin position="272"/>
        <end position="317"/>
    </location>
</feature>
<dbReference type="PANTHER" id="PTHR40053:SF1">
    <property type="entry name" value="SPORULATION-CONTROL PROTEIN SPO0M"/>
    <property type="match status" value="1"/>
</dbReference>
<dbReference type="InterPro" id="IPR009776">
    <property type="entry name" value="Spore_0_M"/>
</dbReference>
<dbReference type="STRING" id="1176198.SAMN05444716_102193"/>
<accession>A0A1I6QQB1</accession>
<proteinExistence type="predicted"/>
<feature type="compositionally biased region" description="Low complexity" evidence="1">
    <location>
        <begin position="291"/>
        <end position="304"/>
    </location>
</feature>
<reference evidence="3" key="1">
    <citation type="submission" date="2016-10" db="EMBL/GenBank/DDBJ databases">
        <authorList>
            <person name="Varghese N."/>
            <person name="Submissions S."/>
        </authorList>
    </citation>
    <scope>NUCLEOTIDE SEQUENCE [LARGE SCALE GENOMIC DNA]</scope>
    <source>
        <strain evidence="3">CGMCC 4.7047</strain>
    </source>
</reference>
<gene>
    <name evidence="2" type="ORF">SAMN05444716_102193</name>
</gene>
<evidence type="ECO:0000313" key="2">
    <source>
        <dbReference type="EMBL" id="SFS54656.1"/>
    </source>
</evidence>
<dbReference type="Proteomes" id="UP000198873">
    <property type="component" value="Unassembled WGS sequence"/>
</dbReference>
<organism evidence="2 3">
    <name type="scientific">Streptomyces harbinensis</name>
    <dbReference type="NCBI Taxonomy" id="1176198"/>
    <lineage>
        <taxon>Bacteria</taxon>
        <taxon>Bacillati</taxon>
        <taxon>Actinomycetota</taxon>
        <taxon>Actinomycetes</taxon>
        <taxon>Kitasatosporales</taxon>
        <taxon>Streptomycetaceae</taxon>
        <taxon>Streptomyces</taxon>
    </lineage>
</organism>
<dbReference type="EMBL" id="FPAB01000002">
    <property type="protein sequence ID" value="SFS54656.1"/>
    <property type="molecule type" value="Genomic_DNA"/>
</dbReference>
<keyword evidence="3" id="KW-1185">Reference proteome</keyword>